<evidence type="ECO:0000313" key="2">
    <source>
        <dbReference type="EMBL" id="CCA16684.1"/>
    </source>
</evidence>
<proteinExistence type="predicted"/>
<gene>
    <name evidence="2" type="primary">AlNc14C24G2440</name>
    <name evidence="2" type="ORF">ALNC14_028270</name>
</gene>
<name>F0W6E0_9STRA</name>
<reference evidence="2" key="1">
    <citation type="journal article" date="2011" name="PLoS Biol.">
        <title>Gene gain and loss during evolution of obligate parasitism in the white rust pathogen of Arabidopsis thaliana.</title>
        <authorList>
            <person name="Kemen E."/>
            <person name="Gardiner A."/>
            <person name="Schultz-Larsen T."/>
            <person name="Kemen A.C."/>
            <person name="Balmuth A.L."/>
            <person name="Robert-Seilaniantz A."/>
            <person name="Bailey K."/>
            <person name="Holub E."/>
            <person name="Studholme D.J."/>
            <person name="Maclean D."/>
            <person name="Jones J.D."/>
        </authorList>
    </citation>
    <scope>NUCLEOTIDE SEQUENCE</scope>
</reference>
<evidence type="ECO:0000256" key="1">
    <source>
        <dbReference type="SAM" id="Coils"/>
    </source>
</evidence>
<dbReference type="AlphaFoldDB" id="F0W6E0"/>
<accession>F0W6E0</accession>
<protein>
    <submittedName>
        <fullName evidence="2">Uncharacterized protein AlNc14C24G2440</fullName>
    </submittedName>
</protein>
<reference evidence="2" key="2">
    <citation type="submission" date="2011-02" db="EMBL/GenBank/DDBJ databases">
        <authorList>
            <person name="MacLean D."/>
        </authorList>
    </citation>
    <scope>NUCLEOTIDE SEQUENCE</scope>
</reference>
<keyword evidence="1" id="KW-0175">Coiled coil</keyword>
<sequence>MAFKMKGRQLPPKEVDALIDVVVAAQLDRESMSYHGAFRNACDIRSPLYFSHRSQCDASHVTLEEREIDELRSEVVQLTDDIGNLLRMCGDQNQMKNTQSSSVYLRIQQHAKTVHSMQMKRKKALKEKKALERANNYREELHSLLIAQQRYLDTLRSLVAFAPVSDVRLALMTPLESYVYLEKDWERRRCTIESMREEKLMMAIKFLNQKTNGLDLEKPHFYTDTFERFGKVYITRFVSVRIQGKTLEEALRIYLNVTLEQDKKIMENVGQKPVRQTLECKPSKYVYQRILNRLKTPSNDKVYRIESNSLCFTDYSQNQKVIVHDYVDVDELIPYQTTEAIRKDYASGLIISAHFDTKTRQPFLLSRRYTLVRYHLIDSVQSSDLGDALKNECTFMMGEASRAICQQLDTKYRYVPELDEAVVRFG</sequence>
<dbReference type="HOGENOM" id="CLU_644678_0_0_1"/>
<feature type="coiled-coil region" evidence="1">
    <location>
        <begin position="61"/>
        <end position="88"/>
    </location>
</feature>
<dbReference type="EMBL" id="FR824069">
    <property type="protein sequence ID" value="CCA16684.1"/>
    <property type="molecule type" value="Genomic_DNA"/>
</dbReference>
<organism evidence="2">
    <name type="scientific">Albugo laibachii Nc14</name>
    <dbReference type="NCBI Taxonomy" id="890382"/>
    <lineage>
        <taxon>Eukaryota</taxon>
        <taxon>Sar</taxon>
        <taxon>Stramenopiles</taxon>
        <taxon>Oomycota</taxon>
        <taxon>Peronosporomycetes</taxon>
        <taxon>Albuginales</taxon>
        <taxon>Albuginaceae</taxon>
        <taxon>Albugo</taxon>
    </lineage>
</organism>